<feature type="compositionally biased region" description="Basic and acidic residues" evidence="1">
    <location>
        <begin position="88"/>
        <end position="98"/>
    </location>
</feature>
<accession>A0A6A6H241</accession>
<dbReference type="Proteomes" id="UP000800092">
    <property type="component" value="Unassembled WGS sequence"/>
</dbReference>
<evidence type="ECO:0000313" key="3">
    <source>
        <dbReference type="Proteomes" id="UP000800092"/>
    </source>
</evidence>
<feature type="region of interest" description="Disordered" evidence="1">
    <location>
        <begin position="171"/>
        <end position="216"/>
    </location>
</feature>
<feature type="compositionally biased region" description="Polar residues" evidence="1">
    <location>
        <begin position="22"/>
        <end position="33"/>
    </location>
</feature>
<feature type="compositionally biased region" description="Basic and acidic residues" evidence="1">
    <location>
        <begin position="46"/>
        <end position="56"/>
    </location>
</feature>
<dbReference type="AlphaFoldDB" id="A0A6A6H241"/>
<keyword evidence="3" id="KW-1185">Reference proteome</keyword>
<feature type="compositionally biased region" description="Low complexity" evidence="1">
    <location>
        <begin position="177"/>
        <end position="189"/>
    </location>
</feature>
<organism evidence="2 3">
    <name type="scientific">Viridothelium virens</name>
    <name type="common">Speckled blister lichen</name>
    <name type="synonym">Trypethelium virens</name>
    <dbReference type="NCBI Taxonomy" id="1048519"/>
    <lineage>
        <taxon>Eukaryota</taxon>
        <taxon>Fungi</taxon>
        <taxon>Dikarya</taxon>
        <taxon>Ascomycota</taxon>
        <taxon>Pezizomycotina</taxon>
        <taxon>Dothideomycetes</taxon>
        <taxon>Dothideomycetes incertae sedis</taxon>
        <taxon>Trypetheliales</taxon>
        <taxon>Trypetheliaceae</taxon>
        <taxon>Viridothelium</taxon>
    </lineage>
</organism>
<protein>
    <submittedName>
        <fullName evidence="2">Uncharacterized protein</fullName>
    </submittedName>
</protein>
<evidence type="ECO:0000313" key="2">
    <source>
        <dbReference type="EMBL" id="KAF2232154.1"/>
    </source>
</evidence>
<dbReference type="OrthoDB" id="428577at2759"/>
<gene>
    <name evidence="2" type="ORF">EV356DRAFT_534826</name>
</gene>
<name>A0A6A6H241_VIRVR</name>
<sequence length="988" mass="111421">MSAADSSLRRNKPRIQLDSKQRQMPTPSRNPASSPGWLTPRSKKEKSKDWQPRDANRPVSAPSTTGGSNVLRGSGEQRLSPGKGSFLKADDLVSDKPRDIKKRRSDTRRLSQTPIRHVSDGPVLQKKSKWLSPQSARDEAGGETHGPLSYAEAALSSLQGPVRHVQTAPAHTIVDRPSLNPSMSNSNSSIQRDHPRQDSLNDESSAPPSIFDEEHDDTDRLSDFATEISSSVLSDHGLPPDIDPDERLVHPQKYLGELQDLEANVAGNSGLFLMMQSNRQLYPIGDECRLRFNFDCFSPEGRTADAKSYDELILDLRREGSMDGASPDALTAFHLLESRNLMLAIVSNIERMKNARFCQNSINVLTVDKARPQVARLTEIQLDLIFRLYEAIEIAMGKIARVARAANFKIGPDAWKYLQSITTECENLLVKLKLPPAQAQVSIWRKAIMVLDLAVVSYCGAHTERFDEKFLDEDLDLAKITTAWSYDRICADGIMIRRRQLCCLDGFLGDRPVWVLQSQELWADSRDLYLSADIDQFADIWGPVWAVKPSEDSDIIVKYNAGPGSILACVAGRGSPPIEDGEVLCHWYRHDEEPEGASSDLLPGSRLLIGASTIVEHTTSQLKENDLCSNHKFTVLQQLRQVNCVEELGTRKSSTYLAENQVSAQVGYGGVALGGARVYKRQHGISLKEAIIEAWRNGGGERNPAILAQWFGVEVSFCSRNARRMRLKQILNSTTMRNWLDACRNREHLPFDDAFDEALESRNPRAFSDLFISHREWRKDLGQLVSWCLEGLQHSSVDADRVLRVLWVPRFDQRYRIKIRHNPHSWTGLLTDTEEMCSMAIMSDKCLHTDYKDATGCQVQGAQPGRLNATVLETAIMVNEAAPRPKGLELRPPENEKSKQARWSINRVPRDEKFVLDTCRLRVIECFARTRLLVNWEAGVMKKLHNARHKVARTIGKEALYHWELKSEEDWPTKPIPLFVVSQFKYKR</sequence>
<reference evidence="2" key="1">
    <citation type="journal article" date="2020" name="Stud. Mycol.">
        <title>101 Dothideomycetes genomes: a test case for predicting lifestyles and emergence of pathogens.</title>
        <authorList>
            <person name="Haridas S."/>
            <person name="Albert R."/>
            <person name="Binder M."/>
            <person name="Bloem J."/>
            <person name="Labutti K."/>
            <person name="Salamov A."/>
            <person name="Andreopoulos B."/>
            <person name="Baker S."/>
            <person name="Barry K."/>
            <person name="Bills G."/>
            <person name="Bluhm B."/>
            <person name="Cannon C."/>
            <person name="Castanera R."/>
            <person name="Culley D."/>
            <person name="Daum C."/>
            <person name="Ezra D."/>
            <person name="Gonzalez J."/>
            <person name="Henrissat B."/>
            <person name="Kuo A."/>
            <person name="Liang C."/>
            <person name="Lipzen A."/>
            <person name="Lutzoni F."/>
            <person name="Magnuson J."/>
            <person name="Mondo S."/>
            <person name="Nolan M."/>
            <person name="Ohm R."/>
            <person name="Pangilinan J."/>
            <person name="Park H.-J."/>
            <person name="Ramirez L."/>
            <person name="Alfaro M."/>
            <person name="Sun H."/>
            <person name="Tritt A."/>
            <person name="Yoshinaga Y."/>
            <person name="Zwiers L.-H."/>
            <person name="Turgeon B."/>
            <person name="Goodwin S."/>
            <person name="Spatafora J."/>
            <person name="Crous P."/>
            <person name="Grigoriev I."/>
        </authorList>
    </citation>
    <scope>NUCLEOTIDE SEQUENCE</scope>
    <source>
        <strain evidence="2">Tuck. ex Michener</strain>
    </source>
</reference>
<proteinExistence type="predicted"/>
<dbReference type="EMBL" id="ML991818">
    <property type="protein sequence ID" value="KAF2232154.1"/>
    <property type="molecule type" value="Genomic_DNA"/>
</dbReference>
<evidence type="ECO:0000256" key="1">
    <source>
        <dbReference type="SAM" id="MobiDB-lite"/>
    </source>
</evidence>
<feature type="region of interest" description="Disordered" evidence="1">
    <location>
        <begin position="1"/>
        <end position="147"/>
    </location>
</feature>